<accession>A0ABU3S5K3</accession>
<evidence type="ECO:0000313" key="2">
    <source>
        <dbReference type="EMBL" id="MDU0340052.1"/>
    </source>
</evidence>
<keyword evidence="3" id="KW-1185">Reference proteome</keyword>
<reference evidence="2 3" key="1">
    <citation type="submission" date="2023-09" db="EMBL/GenBank/DDBJ databases">
        <title>Whole genome shotgun sequencing (WGS) of Bosea sp. ZW T0_25, isolated from stored onions (Allium cepa).</title>
        <authorList>
            <person name="Stoll D.A."/>
            <person name="Huch M."/>
        </authorList>
    </citation>
    <scope>NUCLEOTIDE SEQUENCE [LARGE SCALE GENOMIC DNA]</scope>
    <source>
        <strain evidence="2 3">ZW T0_25</strain>
    </source>
</reference>
<sequence>MSHDRTRRPSDPRKLAEALFKPAPPKAPAPKRAVVPGAREMVTLRIDREVLEHFQSGGPGWQDRINAVLREAAGIGGGDGLTPDELNSSNDG</sequence>
<organism evidence="2 3">
    <name type="scientific">Bosea rubneri</name>
    <dbReference type="NCBI Taxonomy" id="3075434"/>
    <lineage>
        <taxon>Bacteria</taxon>
        <taxon>Pseudomonadati</taxon>
        <taxon>Pseudomonadota</taxon>
        <taxon>Alphaproteobacteria</taxon>
        <taxon>Hyphomicrobiales</taxon>
        <taxon>Boseaceae</taxon>
        <taxon>Bosea</taxon>
    </lineage>
</organism>
<evidence type="ECO:0000256" key="1">
    <source>
        <dbReference type="SAM" id="MobiDB-lite"/>
    </source>
</evidence>
<proteinExistence type="predicted"/>
<dbReference type="Pfam" id="PF14384">
    <property type="entry name" value="BrnA_antitoxin"/>
    <property type="match status" value="1"/>
</dbReference>
<feature type="region of interest" description="Disordered" evidence="1">
    <location>
        <begin position="1"/>
        <end position="33"/>
    </location>
</feature>
<comment type="caution">
    <text evidence="2">The sequence shown here is derived from an EMBL/GenBank/DDBJ whole genome shotgun (WGS) entry which is preliminary data.</text>
</comment>
<feature type="compositionally biased region" description="Basic and acidic residues" evidence="1">
    <location>
        <begin position="1"/>
        <end position="16"/>
    </location>
</feature>
<dbReference type="EMBL" id="JAWDID010000010">
    <property type="protein sequence ID" value="MDU0340052.1"/>
    <property type="molecule type" value="Genomic_DNA"/>
</dbReference>
<gene>
    <name evidence="2" type="ORF">RKE40_09180</name>
</gene>
<evidence type="ECO:0000313" key="3">
    <source>
        <dbReference type="Proteomes" id="UP001254257"/>
    </source>
</evidence>
<dbReference type="Proteomes" id="UP001254257">
    <property type="component" value="Unassembled WGS sequence"/>
</dbReference>
<name>A0ABU3S5K3_9HYPH</name>
<protein>
    <submittedName>
        <fullName evidence="2">BrnA antitoxin family protein</fullName>
    </submittedName>
</protein>
<dbReference type="InterPro" id="IPR025528">
    <property type="entry name" value="BrnA_antitoxin"/>
</dbReference>
<dbReference type="RefSeq" id="WP_316017926.1">
    <property type="nucleotide sequence ID" value="NZ_JAWDID010000010.1"/>
</dbReference>